<keyword evidence="8" id="KW-1185">Reference proteome</keyword>
<organism evidence="7 8">
    <name type="scientific">Roseibium algae</name>
    <dbReference type="NCBI Taxonomy" id="3123038"/>
    <lineage>
        <taxon>Bacteria</taxon>
        <taxon>Pseudomonadati</taxon>
        <taxon>Pseudomonadota</taxon>
        <taxon>Alphaproteobacteria</taxon>
        <taxon>Hyphomicrobiales</taxon>
        <taxon>Stappiaceae</taxon>
        <taxon>Roseibium</taxon>
    </lineage>
</organism>
<dbReference type="InterPro" id="IPR001123">
    <property type="entry name" value="LeuE-type"/>
</dbReference>
<evidence type="ECO:0000256" key="1">
    <source>
        <dbReference type="ARBA" id="ARBA00004651"/>
    </source>
</evidence>
<name>A0ABU8TIR1_9HYPH</name>
<accession>A0ABU8TIR1</accession>
<comment type="caution">
    <text evidence="7">The sequence shown here is derived from an EMBL/GenBank/DDBJ whole genome shotgun (WGS) entry which is preliminary data.</text>
</comment>
<keyword evidence="4 6" id="KW-1133">Transmembrane helix</keyword>
<feature type="transmembrane region" description="Helical" evidence="6">
    <location>
        <begin position="151"/>
        <end position="171"/>
    </location>
</feature>
<dbReference type="Pfam" id="PF01810">
    <property type="entry name" value="LysE"/>
    <property type="match status" value="1"/>
</dbReference>
<feature type="transmembrane region" description="Helical" evidence="6">
    <location>
        <begin position="71"/>
        <end position="88"/>
    </location>
</feature>
<feature type="transmembrane region" description="Helical" evidence="6">
    <location>
        <begin position="115"/>
        <end position="139"/>
    </location>
</feature>
<dbReference type="RefSeq" id="WP_340273756.1">
    <property type="nucleotide sequence ID" value="NZ_JBAKIA010000004.1"/>
</dbReference>
<sequence>MDVSLFSSFLVATMVIVVTPGSTVALASSKAVKFGPQAAFVTVLGDALGTATQIVVAVLGLQVLISVAEDVLPFMQILGGLYIMYLGYQSFVEPGLATDQETEIIVRPREATGHFWAGFLVCVSNPKSIIFFIALFPGFISQKISVVFQSFVYGAVFVLLDAMFIMGYSVLAIKAFNSSIGSSLSVSKVSGMGLMLVGALLCWNGSTLALKL</sequence>
<keyword evidence="3 6" id="KW-0812">Transmembrane</keyword>
<evidence type="ECO:0000256" key="5">
    <source>
        <dbReference type="ARBA" id="ARBA00023136"/>
    </source>
</evidence>
<evidence type="ECO:0000256" key="3">
    <source>
        <dbReference type="ARBA" id="ARBA00022692"/>
    </source>
</evidence>
<evidence type="ECO:0000313" key="7">
    <source>
        <dbReference type="EMBL" id="MEJ8474048.1"/>
    </source>
</evidence>
<keyword evidence="2" id="KW-1003">Cell membrane</keyword>
<dbReference type="Proteomes" id="UP001385499">
    <property type="component" value="Unassembled WGS sequence"/>
</dbReference>
<evidence type="ECO:0000256" key="6">
    <source>
        <dbReference type="SAM" id="Phobius"/>
    </source>
</evidence>
<dbReference type="PANTHER" id="PTHR30086">
    <property type="entry name" value="ARGININE EXPORTER PROTEIN ARGO"/>
    <property type="match status" value="1"/>
</dbReference>
<feature type="transmembrane region" description="Helical" evidence="6">
    <location>
        <begin position="191"/>
        <end position="210"/>
    </location>
</feature>
<protein>
    <submittedName>
        <fullName evidence="7">LysE family translocator</fullName>
    </submittedName>
</protein>
<evidence type="ECO:0000256" key="4">
    <source>
        <dbReference type="ARBA" id="ARBA00022989"/>
    </source>
</evidence>
<dbReference type="PANTHER" id="PTHR30086:SF20">
    <property type="entry name" value="ARGININE EXPORTER PROTEIN ARGO-RELATED"/>
    <property type="match status" value="1"/>
</dbReference>
<gene>
    <name evidence="7" type="ORF">V6575_08100</name>
</gene>
<dbReference type="EMBL" id="JBAKIA010000004">
    <property type="protein sequence ID" value="MEJ8474048.1"/>
    <property type="molecule type" value="Genomic_DNA"/>
</dbReference>
<evidence type="ECO:0000313" key="8">
    <source>
        <dbReference type="Proteomes" id="UP001385499"/>
    </source>
</evidence>
<comment type="subcellular location">
    <subcellularLocation>
        <location evidence="1">Cell membrane</location>
        <topology evidence="1">Multi-pass membrane protein</topology>
    </subcellularLocation>
</comment>
<feature type="transmembrane region" description="Helical" evidence="6">
    <location>
        <begin position="37"/>
        <end position="59"/>
    </location>
</feature>
<proteinExistence type="predicted"/>
<evidence type="ECO:0000256" key="2">
    <source>
        <dbReference type="ARBA" id="ARBA00022475"/>
    </source>
</evidence>
<reference evidence="7 8" key="1">
    <citation type="submission" date="2024-02" db="EMBL/GenBank/DDBJ databases">
        <title>Roseibium algae sp. nov., isolated from marine alga (Grateloupia sp.), showing potential in myo-inositol conversion.</title>
        <authorList>
            <person name="Wang Y."/>
        </authorList>
    </citation>
    <scope>NUCLEOTIDE SEQUENCE [LARGE SCALE GENOMIC DNA]</scope>
    <source>
        <strain evidence="7 8">H3510</strain>
    </source>
</reference>
<keyword evidence="5 6" id="KW-0472">Membrane</keyword>